<organism evidence="1 2">
    <name type="scientific">Musa troglodytarum</name>
    <name type="common">fe'i banana</name>
    <dbReference type="NCBI Taxonomy" id="320322"/>
    <lineage>
        <taxon>Eukaryota</taxon>
        <taxon>Viridiplantae</taxon>
        <taxon>Streptophyta</taxon>
        <taxon>Embryophyta</taxon>
        <taxon>Tracheophyta</taxon>
        <taxon>Spermatophyta</taxon>
        <taxon>Magnoliopsida</taxon>
        <taxon>Liliopsida</taxon>
        <taxon>Zingiberales</taxon>
        <taxon>Musaceae</taxon>
        <taxon>Musa</taxon>
    </lineage>
</organism>
<proteinExistence type="predicted"/>
<dbReference type="AlphaFoldDB" id="A0A9E7JKN0"/>
<name>A0A9E7JKN0_9LILI</name>
<evidence type="ECO:0000313" key="2">
    <source>
        <dbReference type="Proteomes" id="UP001055439"/>
    </source>
</evidence>
<evidence type="ECO:0000313" key="1">
    <source>
        <dbReference type="EMBL" id="URD84617.1"/>
    </source>
</evidence>
<keyword evidence="2" id="KW-1185">Reference proteome</keyword>
<reference evidence="1" key="1">
    <citation type="submission" date="2022-05" db="EMBL/GenBank/DDBJ databases">
        <title>The Musa troglodytarum L. genome provides insights into the mechanism of non-climacteric behaviour and enrichment of carotenoids.</title>
        <authorList>
            <person name="Wang J."/>
        </authorList>
    </citation>
    <scope>NUCLEOTIDE SEQUENCE</scope>
    <source>
        <tissue evidence="1">Leaf</tissue>
    </source>
</reference>
<dbReference type="Proteomes" id="UP001055439">
    <property type="component" value="Chromosome 10"/>
</dbReference>
<dbReference type="OrthoDB" id="10665177at2759"/>
<dbReference type="EMBL" id="CP097503">
    <property type="protein sequence ID" value="URD84617.1"/>
    <property type="molecule type" value="Genomic_DNA"/>
</dbReference>
<accession>A0A9E7JKN0</accession>
<sequence length="337" mass="37915">MVARLGFDGFMSLIFLRRGRFRTTPKGPSLGSLDPNLRRRTTVLSKLGTPSSFSVATNTHPVSGTGIECAHFFRPSCWGGSIEAVSVEGVPESRRLGLTLFLLYLQPPSLLIIEKSATTEKEEKTTLEITSKKEMLNSTPNNPKSIQEATRKIQQQLDIVRLQMTRIAVAYCMGFSLSHFTKWIADKRRKNPNQVVETREKQRLLPEEEWFPWSFFFFPLALTTTDRIPDADELDLLILSLTSIPPERASSPPTTLNPAAAHRSAIKPPLSCFLVAPRTKKPPALLRLRAHTSMADPRRIVLPRILVILRPRSRIHMRRVMTGRGRIRGMAAIGEQS</sequence>
<gene>
    <name evidence="1" type="ORF">MUK42_20372</name>
</gene>
<protein>
    <submittedName>
        <fullName evidence="1">Uncharacterized protein</fullName>
    </submittedName>
</protein>